<gene>
    <name evidence="1" type="ORF">MRB53_001865</name>
</gene>
<evidence type="ECO:0000313" key="1">
    <source>
        <dbReference type="EMBL" id="KAJ8648842.1"/>
    </source>
</evidence>
<accession>A0ACC2MV85</accession>
<proteinExistence type="predicted"/>
<dbReference type="Proteomes" id="UP001234297">
    <property type="component" value="Chromosome 1"/>
</dbReference>
<comment type="caution">
    <text evidence="1">The sequence shown here is derived from an EMBL/GenBank/DDBJ whole genome shotgun (WGS) entry which is preliminary data.</text>
</comment>
<protein>
    <submittedName>
        <fullName evidence="1">Uncharacterized protein</fullName>
    </submittedName>
</protein>
<reference evidence="1 2" key="1">
    <citation type="journal article" date="2022" name="Hortic Res">
        <title>A haplotype resolved chromosomal level avocado genome allows analysis of novel avocado genes.</title>
        <authorList>
            <person name="Nath O."/>
            <person name="Fletcher S.J."/>
            <person name="Hayward A."/>
            <person name="Shaw L.M."/>
            <person name="Masouleh A.K."/>
            <person name="Furtado A."/>
            <person name="Henry R.J."/>
            <person name="Mitter N."/>
        </authorList>
    </citation>
    <scope>NUCLEOTIDE SEQUENCE [LARGE SCALE GENOMIC DNA]</scope>
    <source>
        <strain evidence="2">cv. Hass</strain>
    </source>
</reference>
<name>A0ACC2MV85_PERAE</name>
<evidence type="ECO:0000313" key="2">
    <source>
        <dbReference type="Proteomes" id="UP001234297"/>
    </source>
</evidence>
<organism evidence="1 2">
    <name type="scientific">Persea americana</name>
    <name type="common">Avocado</name>
    <dbReference type="NCBI Taxonomy" id="3435"/>
    <lineage>
        <taxon>Eukaryota</taxon>
        <taxon>Viridiplantae</taxon>
        <taxon>Streptophyta</taxon>
        <taxon>Embryophyta</taxon>
        <taxon>Tracheophyta</taxon>
        <taxon>Spermatophyta</taxon>
        <taxon>Magnoliopsida</taxon>
        <taxon>Magnoliidae</taxon>
        <taxon>Laurales</taxon>
        <taxon>Lauraceae</taxon>
        <taxon>Persea</taxon>
    </lineage>
</organism>
<sequence>MSLGVESTLTKGLANATDALALLAFKQQIRHDPSHALSTWNESLPFCQWQGITCGRLHHQRVVAMNLTRLELVGTLSPFISNLTFLREIDLSHNELQGQIPQEFGRLFRLRYLNLSHNSVGGEIPANLTHCWKLETIDFSFNELTGRIPFELGSLSRLRRIYLVRNNLSGSIPTSFGNLSSLTHLALMENGLQGIIPEELGHIRSLYYLHLSINKLYGVIPPTLYNLSSMAYFFVTANELNGRLPPDVGDTLPNLVQFYVAQNQFTGPVPVSMPNASRLESLAFSSNQFSGPIPMNLGRLGGLRSLYLQTNLLGSGETEDMGALSSLTNCSFLEMVTVSYNRLTGALPSSIANLSTNLNRLFLGYNQIFGSIPSGIGNLHNLIVLGLSFNFMTGTIPEGIGMLNKLQVLNLRTNKFSGEIPAFIGNNTQLYQFLVAENNFQGSIPSTLENCQRLSLLHLAHNNLIGFIPKQVFSITPLRYLNVKGNSLVGSLPTEVGNSKGLRILIVSDNKLSGEIPRSLDNCLGLENLYLEGNFFQGTFPPLNSLKGMLRMDISRNNFSGQIPECLEELLYLRYLNLSYNNFEGEVPREGIFKNAITISVVGCKNLCGGTPALLLPACPSQDAKKQRRRVSPRATTAILIGSTLCLGLLFSFLCCYLRTSKKHAHPQPITSPLEEQFLDISYGDLYKATNGFSSANLIGVGSYSSVYKGYLDRIGRTMAVKVLNLQHRGASKSFIAECQVLRNVRHRNLLKVLTVCASIDSKGNDFKALVFEYMVNGNLEQWLHPDIDDEQHQSKNLNLIQRLNIAIDVASTLSYLHTFCEKPIVHCDLKPSNVLLDDVMNGHVGDFGLASFISKLTSSCSQSSTSSSGIRGTIGYVAPEYGMGGEASTSGDVYSYGILLLEIFTGKRPTDEMFNESLSLHQFAKIALPERVMEIIDQSLVSVEVESLNESNTHTIAKNRLEMCLISTIRVGVACSMISTRDRMEIGDALVEMQVSGSSTTARQDRSRQYTAPVFFFLLIDFVLQGSTAASLLLLRPRYLLSSSIKQQRPALFFLEPIGGCYNMVRSGTLFVDRTCLLRQWPISDLRCKSRSSADGLVYTNLSLL</sequence>
<dbReference type="EMBL" id="CM056809">
    <property type="protein sequence ID" value="KAJ8648842.1"/>
    <property type="molecule type" value="Genomic_DNA"/>
</dbReference>
<keyword evidence="2" id="KW-1185">Reference proteome</keyword>